<evidence type="ECO:0000256" key="3">
    <source>
        <dbReference type="ARBA" id="ARBA00023082"/>
    </source>
</evidence>
<dbReference type="SUPFAM" id="SSF88946">
    <property type="entry name" value="Sigma2 domain of RNA polymerase sigma factors"/>
    <property type="match status" value="1"/>
</dbReference>
<evidence type="ECO:0000256" key="4">
    <source>
        <dbReference type="ARBA" id="ARBA00023163"/>
    </source>
</evidence>
<comment type="similarity">
    <text evidence="1">Belongs to the sigma-70 factor family. ECF subfamily.</text>
</comment>
<dbReference type="RefSeq" id="WP_252588230.1">
    <property type="nucleotide sequence ID" value="NZ_JAMWYS010000036.1"/>
</dbReference>
<dbReference type="InterPro" id="IPR036388">
    <property type="entry name" value="WH-like_DNA-bd_sf"/>
</dbReference>
<dbReference type="InterPro" id="IPR013325">
    <property type="entry name" value="RNA_pol_sigma_r2"/>
</dbReference>
<dbReference type="EMBL" id="JAMWYS010000036">
    <property type="protein sequence ID" value="MCO4293574.1"/>
    <property type="molecule type" value="Genomic_DNA"/>
</dbReference>
<protein>
    <submittedName>
        <fullName evidence="7">Sigma-70 family RNA polymerase sigma factor</fullName>
    </submittedName>
</protein>
<dbReference type="PANTHER" id="PTHR43133:SF46">
    <property type="entry name" value="RNA POLYMERASE SIGMA-70 FACTOR ECF SUBFAMILY"/>
    <property type="match status" value="1"/>
</dbReference>
<keyword evidence="3" id="KW-0731">Sigma factor</keyword>
<proteinExistence type="inferred from homology"/>
<dbReference type="SUPFAM" id="SSF88659">
    <property type="entry name" value="Sigma3 and sigma4 domains of RNA polymerase sigma factors"/>
    <property type="match status" value="1"/>
</dbReference>
<organism evidence="7 8">
    <name type="scientific">Solitalea agri</name>
    <dbReference type="NCBI Taxonomy" id="2953739"/>
    <lineage>
        <taxon>Bacteria</taxon>
        <taxon>Pseudomonadati</taxon>
        <taxon>Bacteroidota</taxon>
        <taxon>Sphingobacteriia</taxon>
        <taxon>Sphingobacteriales</taxon>
        <taxon>Sphingobacteriaceae</taxon>
        <taxon>Solitalea</taxon>
    </lineage>
</organism>
<dbReference type="Proteomes" id="UP001155182">
    <property type="component" value="Unassembled WGS sequence"/>
</dbReference>
<evidence type="ECO:0000313" key="7">
    <source>
        <dbReference type="EMBL" id="MCO4293574.1"/>
    </source>
</evidence>
<dbReference type="InterPro" id="IPR013249">
    <property type="entry name" value="RNA_pol_sigma70_r4_t2"/>
</dbReference>
<dbReference type="Gene3D" id="1.10.1740.10">
    <property type="match status" value="1"/>
</dbReference>
<feature type="domain" description="RNA polymerase sigma factor 70 region 4 type 2" evidence="6">
    <location>
        <begin position="139"/>
        <end position="187"/>
    </location>
</feature>
<dbReference type="Pfam" id="PF08281">
    <property type="entry name" value="Sigma70_r4_2"/>
    <property type="match status" value="1"/>
</dbReference>
<dbReference type="Gene3D" id="1.10.10.10">
    <property type="entry name" value="Winged helix-like DNA-binding domain superfamily/Winged helix DNA-binding domain"/>
    <property type="match status" value="1"/>
</dbReference>
<evidence type="ECO:0000259" key="5">
    <source>
        <dbReference type="Pfam" id="PF04542"/>
    </source>
</evidence>
<keyword evidence="2" id="KW-0805">Transcription regulation</keyword>
<evidence type="ECO:0000313" key="8">
    <source>
        <dbReference type="Proteomes" id="UP001155182"/>
    </source>
</evidence>
<dbReference type="InterPro" id="IPR007627">
    <property type="entry name" value="RNA_pol_sigma70_r2"/>
</dbReference>
<dbReference type="PANTHER" id="PTHR43133">
    <property type="entry name" value="RNA POLYMERASE ECF-TYPE SIGMA FACTO"/>
    <property type="match status" value="1"/>
</dbReference>
<name>A0A9X2JDF8_9SPHI</name>
<sequence length="209" mass="24581">MTLVKVSKIIGINEVELWVAFKEGDLKAYEQIYTIYYRQLYNYAHKYTSDSDLVNDLIHDLFVKIWNNRISLNIPVSVRNYLFKSFRGHLFNHLRDTRHYSVGSTDDLEQVEAFNLEVKQSPEADVIDREKKNHVRILINNAIDHLTDRQKEAIYLKYYEGFSYPEIAEIMGLTQKGTYKLIARAISTLREHAGPQPVMLFLAMFKRMI</sequence>
<dbReference type="NCBIfam" id="TIGR02937">
    <property type="entry name" value="sigma70-ECF"/>
    <property type="match status" value="1"/>
</dbReference>
<evidence type="ECO:0000256" key="2">
    <source>
        <dbReference type="ARBA" id="ARBA00023015"/>
    </source>
</evidence>
<dbReference type="GO" id="GO:0016987">
    <property type="term" value="F:sigma factor activity"/>
    <property type="evidence" value="ECO:0007669"/>
    <property type="project" value="UniProtKB-KW"/>
</dbReference>
<keyword evidence="8" id="KW-1185">Reference proteome</keyword>
<dbReference type="AlphaFoldDB" id="A0A9X2JDF8"/>
<dbReference type="InterPro" id="IPR039425">
    <property type="entry name" value="RNA_pol_sigma-70-like"/>
</dbReference>
<keyword evidence="4" id="KW-0804">Transcription</keyword>
<gene>
    <name evidence="7" type="ORF">NF867_11930</name>
</gene>
<dbReference type="GO" id="GO:0006352">
    <property type="term" value="P:DNA-templated transcription initiation"/>
    <property type="evidence" value="ECO:0007669"/>
    <property type="project" value="InterPro"/>
</dbReference>
<dbReference type="InterPro" id="IPR014284">
    <property type="entry name" value="RNA_pol_sigma-70_dom"/>
</dbReference>
<accession>A0A9X2JDF8</accession>
<evidence type="ECO:0000259" key="6">
    <source>
        <dbReference type="Pfam" id="PF08281"/>
    </source>
</evidence>
<dbReference type="CDD" id="cd06171">
    <property type="entry name" value="Sigma70_r4"/>
    <property type="match status" value="1"/>
</dbReference>
<dbReference type="Pfam" id="PF04542">
    <property type="entry name" value="Sigma70_r2"/>
    <property type="match status" value="1"/>
</dbReference>
<evidence type="ECO:0000256" key="1">
    <source>
        <dbReference type="ARBA" id="ARBA00010641"/>
    </source>
</evidence>
<dbReference type="InterPro" id="IPR013324">
    <property type="entry name" value="RNA_pol_sigma_r3/r4-like"/>
</dbReference>
<dbReference type="GO" id="GO:0003677">
    <property type="term" value="F:DNA binding"/>
    <property type="evidence" value="ECO:0007669"/>
    <property type="project" value="InterPro"/>
</dbReference>
<feature type="domain" description="RNA polymerase sigma-70 region 2" evidence="5">
    <location>
        <begin position="33"/>
        <end position="98"/>
    </location>
</feature>
<comment type="caution">
    <text evidence="7">The sequence shown here is derived from an EMBL/GenBank/DDBJ whole genome shotgun (WGS) entry which is preliminary data.</text>
</comment>
<reference evidence="7" key="1">
    <citation type="submission" date="2022-06" db="EMBL/GenBank/DDBJ databases">
        <title>Solitalea sp. MAHUQ-68 isolated from rhizospheric soil.</title>
        <authorList>
            <person name="Huq M.A."/>
        </authorList>
    </citation>
    <scope>NUCLEOTIDE SEQUENCE</scope>
    <source>
        <strain evidence="7">MAHUQ-68</strain>
    </source>
</reference>